<organism evidence="4 5">
    <name type="scientific">Lysobacter brunescens</name>
    <dbReference type="NCBI Taxonomy" id="262323"/>
    <lineage>
        <taxon>Bacteria</taxon>
        <taxon>Pseudomonadati</taxon>
        <taxon>Pseudomonadota</taxon>
        <taxon>Gammaproteobacteria</taxon>
        <taxon>Lysobacterales</taxon>
        <taxon>Lysobacteraceae</taxon>
        <taxon>Lysobacter</taxon>
    </lineage>
</organism>
<dbReference type="Proteomes" id="UP001597110">
    <property type="component" value="Unassembled WGS sequence"/>
</dbReference>
<proteinExistence type="predicted"/>
<feature type="domain" description="DUF4124" evidence="3">
    <location>
        <begin position="15"/>
        <end position="66"/>
    </location>
</feature>
<feature type="compositionally biased region" description="Basic and acidic residues" evidence="1">
    <location>
        <begin position="96"/>
        <end position="117"/>
    </location>
</feature>
<name>A0ABW2Y6G2_9GAMM</name>
<dbReference type="Pfam" id="PF13511">
    <property type="entry name" value="DUF4124"/>
    <property type="match status" value="1"/>
</dbReference>
<sequence>MNRAIIPALAASALALALAAPASAWQQVYKWKDANGVTHYSQNPPPAGKFESRTIVDRQPTATSGPQPGDKPAESTQCARARSNIDLINSGVALKVDSDNDGKPDRDINEAERKRQLDINQIVLRANCSAPASGQKGGKSEPAPPPNTNAF</sequence>
<keyword evidence="5" id="KW-1185">Reference proteome</keyword>
<feature type="chain" id="PRO_5045536189" evidence="2">
    <location>
        <begin position="25"/>
        <end position="151"/>
    </location>
</feature>
<accession>A0ABW2Y6G2</accession>
<evidence type="ECO:0000259" key="3">
    <source>
        <dbReference type="Pfam" id="PF13511"/>
    </source>
</evidence>
<feature type="region of interest" description="Disordered" evidence="1">
    <location>
        <begin position="95"/>
        <end position="151"/>
    </location>
</feature>
<protein>
    <submittedName>
        <fullName evidence="4">DUF4124 domain-containing protein</fullName>
    </submittedName>
</protein>
<dbReference type="EMBL" id="JBHTIF010000001">
    <property type="protein sequence ID" value="MFD0724139.1"/>
    <property type="molecule type" value="Genomic_DNA"/>
</dbReference>
<evidence type="ECO:0000256" key="1">
    <source>
        <dbReference type="SAM" id="MobiDB-lite"/>
    </source>
</evidence>
<evidence type="ECO:0000313" key="5">
    <source>
        <dbReference type="Proteomes" id="UP001597110"/>
    </source>
</evidence>
<feature type="signal peptide" evidence="2">
    <location>
        <begin position="1"/>
        <end position="24"/>
    </location>
</feature>
<keyword evidence="2" id="KW-0732">Signal</keyword>
<feature type="region of interest" description="Disordered" evidence="1">
    <location>
        <begin position="40"/>
        <end position="78"/>
    </location>
</feature>
<evidence type="ECO:0000313" key="4">
    <source>
        <dbReference type="EMBL" id="MFD0724139.1"/>
    </source>
</evidence>
<gene>
    <name evidence="4" type="ORF">ACFQ0E_00865</name>
</gene>
<reference evidence="5" key="1">
    <citation type="journal article" date="2019" name="Int. J. Syst. Evol. Microbiol.">
        <title>The Global Catalogue of Microorganisms (GCM) 10K type strain sequencing project: providing services to taxonomists for standard genome sequencing and annotation.</title>
        <authorList>
            <consortium name="The Broad Institute Genomics Platform"/>
            <consortium name="The Broad Institute Genome Sequencing Center for Infectious Disease"/>
            <person name="Wu L."/>
            <person name="Ma J."/>
        </authorList>
    </citation>
    <scope>NUCLEOTIDE SEQUENCE [LARGE SCALE GENOMIC DNA]</scope>
    <source>
        <strain evidence="5">CCUG 55585</strain>
    </source>
</reference>
<dbReference type="InterPro" id="IPR025392">
    <property type="entry name" value="DUF4124"/>
</dbReference>
<evidence type="ECO:0000256" key="2">
    <source>
        <dbReference type="SAM" id="SignalP"/>
    </source>
</evidence>
<dbReference type="RefSeq" id="WP_386821816.1">
    <property type="nucleotide sequence ID" value="NZ_JBHTIF010000001.1"/>
</dbReference>
<feature type="compositionally biased region" description="Pro residues" evidence="1">
    <location>
        <begin position="142"/>
        <end position="151"/>
    </location>
</feature>
<comment type="caution">
    <text evidence="4">The sequence shown here is derived from an EMBL/GenBank/DDBJ whole genome shotgun (WGS) entry which is preliminary data.</text>
</comment>